<dbReference type="EMBL" id="RCCT01000001">
    <property type="protein sequence ID" value="RLK10850.1"/>
    <property type="molecule type" value="Genomic_DNA"/>
</dbReference>
<reference evidence="1 2" key="1">
    <citation type="submission" date="2018-10" db="EMBL/GenBank/DDBJ databases">
        <title>Genomic Encyclopedia of Archaeal and Bacterial Type Strains, Phase II (KMG-II): from individual species to whole genera.</title>
        <authorList>
            <person name="Goeker M."/>
        </authorList>
    </citation>
    <scope>NUCLEOTIDE SEQUENCE [LARGE SCALE GENOMIC DNA]</scope>
    <source>
        <strain evidence="1 2">DSM 29317</strain>
    </source>
</reference>
<organism evidence="1 2">
    <name type="scientific">Ruegeria conchae</name>
    <dbReference type="NCBI Taxonomy" id="981384"/>
    <lineage>
        <taxon>Bacteria</taxon>
        <taxon>Pseudomonadati</taxon>
        <taxon>Pseudomonadota</taxon>
        <taxon>Alphaproteobacteria</taxon>
        <taxon>Rhodobacterales</taxon>
        <taxon>Roseobacteraceae</taxon>
        <taxon>Ruegeria</taxon>
    </lineage>
</organism>
<evidence type="ECO:0000313" key="1">
    <source>
        <dbReference type="EMBL" id="RLK10850.1"/>
    </source>
</evidence>
<sequence>MVLWLLISVGIAMGAYVRLAPSDPTRWHVAPEGLDRDFRNGVVRVVEAAPEAMEQLDHIARSTPCTTVLAGSIEEGMITYVIRSMVFGFPDYTTVQHDGDKLRIYARSRFGRKDFGVNRQRVTHWLALLQP</sequence>
<proteinExistence type="predicted"/>
<name>A0A497ZNF7_9RHOB</name>
<keyword evidence="2" id="KW-1185">Reference proteome</keyword>
<dbReference type="Proteomes" id="UP000271700">
    <property type="component" value="Unassembled WGS sequence"/>
</dbReference>
<evidence type="ECO:0000313" key="2">
    <source>
        <dbReference type="Proteomes" id="UP000271700"/>
    </source>
</evidence>
<protein>
    <submittedName>
        <fullName evidence="1">Uncharacterized protein DUF1499</fullName>
    </submittedName>
</protein>
<comment type="caution">
    <text evidence="1">The sequence shown here is derived from an EMBL/GenBank/DDBJ whole genome shotgun (WGS) entry which is preliminary data.</text>
</comment>
<accession>A0A497ZNF7</accession>
<gene>
    <name evidence="1" type="ORF">CLV75_0837</name>
</gene>
<dbReference type="AlphaFoldDB" id="A0A497ZNF7"/>
<dbReference type="Pfam" id="PF07386">
    <property type="entry name" value="DUF1499"/>
    <property type="match status" value="1"/>
</dbReference>
<dbReference type="RefSeq" id="WP_259462626.1">
    <property type="nucleotide sequence ID" value="NZ_RCCT01000001.1"/>
</dbReference>
<dbReference type="STRING" id="981384.GCA_000192475_03506"/>
<dbReference type="InterPro" id="IPR010865">
    <property type="entry name" value="DUF1499"/>
</dbReference>